<evidence type="ECO:0000256" key="12">
    <source>
        <dbReference type="SAM" id="SignalP"/>
    </source>
</evidence>
<dbReference type="Gene3D" id="1.10.510.10">
    <property type="entry name" value="Transferase(Phosphotransferase) domain 1"/>
    <property type="match status" value="1"/>
</dbReference>
<evidence type="ECO:0000256" key="7">
    <source>
        <dbReference type="ARBA" id="ARBA00023136"/>
    </source>
</evidence>
<dbReference type="SUPFAM" id="SSF52058">
    <property type="entry name" value="L domain-like"/>
    <property type="match status" value="1"/>
</dbReference>
<dbReference type="Gene3D" id="3.30.200.20">
    <property type="entry name" value="Phosphorylase Kinase, domain 1"/>
    <property type="match status" value="1"/>
</dbReference>
<feature type="chain" id="PRO_5003122645" description="Protein kinase domain-containing protein" evidence="12">
    <location>
        <begin position="26"/>
        <end position="806"/>
    </location>
</feature>
<evidence type="ECO:0000256" key="4">
    <source>
        <dbReference type="ARBA" id="ARBA00022729"/>
    </source>
</evidence>
<dbReference type="FunCoup" id="D8SEH1">
    <property type="interactions" value="943"/>
</dbReference>
<dbReference type="OMA" id="HEKCHEQ"/>
<feature type="compositionally biased region" description="Basic and acidic residues" evidence="10">
    <location>
        <begin position="796"/>
        <end position="806"/>
    </location>
</feature>
<dbReference type="PANTHER" id="PTHR48006:SF84">
    <property type="entry name" value="REPEAT TRANSMEMBRANE PROTEIN KINASE, PUTATIVE, EXPRESSED-RELATED"/>
    <property type="match status" value="1"/>
</dbReference>
<keyword evidence="8" id="KW-0325">Glycoprotein</keyword>
<dbReference type="PROSITE" id="PS51450">
    <property type="entry name" value="LRR"/>
    <property type="match status" value="1"/>
</dbReference>
<feature type="region of interest" description="Disordered" evidence="10">
    <location>
        <begin position="787"/>
        <end position="806"/>
    </location>
</feature>
<dbReference type="SUPFAM" id="SSF56112">
    <property type="entry name" value="Protein kinase-like (PK-like)"/>
    <property type="match status" value="1"/>
</dbReference>
<evidence type="ECO:0000313" key="14">
    <source>
        <dbReference type="EMBL" id="EFJ17287.1"/>
    </source>
</evidence>
<feature type="domain" description="Protein kinase" evidence="13">
    <location>
        <begin position="494"/>
        <end position="758"/>
    </location>
</feature>
<dbReference type="Gramene" id="EFJ17287">
    <property type="protein sequence ID" value="EFJ17287"/>
    <property type="gene ID" value="SELMODRAFT_115037"/>
</dbReference>
<feature type="signal peptide" evidence="12">
    <location>
        <begin position="1"/>
        <end position="25"/>
    </location>
</feature>
<evidence type="ECO:0000256" key="2">
    <source>
        <dbReference type="ARBA" id="ARBA00022614"/>
    </source>
</evidence>
<dbReference type="InParanoid" id="D8SEH1"/>
<keyword evidence="7 11" id="KW-0472">Membrane</keyword>
<keyword evidence="9" id="KW-0067">ATP-binding</keyword>
<keyword evidence="4 12" id="KW-0732">Signal</keyword>
<dbReference type="FunFam" id="3.80.10.10:FF:000041">
    <property type="entry name" value="LRR receptor-like serine/threonine-protein kinase ERECTA"/>
    <property type="match status" value="1"/>
</dbReference>
<evidence type="ECO:0000256" key="5">
    <source>
        <dbReference type="ARBA" id="ARBA00022737"/>
    </source>
</evidence>
<keyword evidence="15" id="KW-1185">Reference proteome</keyword>
<evidence type="ECO:0000256" key="1">
    <source>
        <dbReference type="ARBA" id="ARBA00004370"/>
    </source>
</evidence>
<dbReference type="SMART" id="SM00369">
    <property type="entry name" value="LRR_TYP"/>
    <property type="match status" value="3"/>
</dbReference>
<dbReference type="PANTHER" id="PTHR48006">
    <property type="entry name" value="LEUCINE-RICH REPEAT-CONTAINING PROTEIN DDB_G0281931-RELATED"/>
    <property type="match status" value="1"/>
</dbReference>
<dbReference type="InterPro" id="IPR051824">
    <property type="entry name" value="LRR_Rcpt-Like_S/T_Kinase"/>
</dbReference>
<dbReference type="InterPro" id="IPR011009">
    <property type="entry name" value="Kinase-like_dom_sf"/>
</dbReference>
<reference evidence="14 15" key="1">
    <citation type="journal article" date="2011" name="Science">
        <title>The Selaginella genome identifies genetic changes associated with the evolution of vascular plants.</title>
        <authorList>
            <person name="Banks J.A."/>
            <person name="Nishiyama T."/>
            <person name="Hasebe M."/>
            <person name="Bowman J.L."/>
            <person name="Gribskov M."/>
            <person name="dePamphilis C."/>
            <person name="Albert V.A."/>
            <person name="Aono N."/>
            <person name="Aoyama T."/>
            <person name="Ambrose B.A."/>
            <person name="Ashton N.W."/>
            <person name="Axtell M.J."/>
            <person name="Barker E."/>
            <person name="Barker M.S."/>
            <person name="Bennetzen J.L."/>
            <person name="Bonawitz N.D."/>
            <person name="Chapple C."/>
            <person name="Cheng C."/>
            <person name="Correa L.G."/>
            <person name="Dacre M."/>
            <person name="DeBarry J."/>
            <person name="Dreyer I."/>
            <person name="Elias M."/>
            <person name="Engstrom E.M."/>
            <person name="Estelle M."/>
            <person name="Feng L."/>
            <person name="Finet C."/>
            <person name="Floyd S.K."/>
            <person name="Frommer W.B."/>
            <person name="Fujita T."/>
            <person name="Gramzow L."/>
            <person name="Gutensohn M."/>
            <person name="Harholt J."/>
            <person name="Hattori M."/>
            <person name="Heyl A."/>
            <person name="Hirai T."/>
            <person name="Hiwatashi Y."/>
            <person name="Ishikawa M."/>
            <person name="Iwata M."/>
            <person name="Karol K.G."/>
            <person name="Koehler B."/>
            <person name="Kolukisaoglu U."/>
            <person name="Kubo M."/>
            <person name="Kurata T."/>
            <person name="Lalonde S."/>
            <person name="Li K."/>
            <person name="Li Y."/>
            <person name="Litt A."/>
            <person name="Lyons E."/>
            <person name="Manning G."/>
            <person name="Maruyama T."/>
            <person name="Michael T.P."/>
            <person name="Mikami K."/>
            <person name="Miyazaki S."/>
            <person name="Morinaga S."/>
            <person name="Murata T."/>
            <person name="Mueller-Roeber B."/>
            <person name="Nelson D.R."/>
            <person name="Obara M."/>
            <person name="Oguri Y."/>
            <person name="Olmstead R.G."/>
            <person name="Onodera N."/>
            <person name="Petersen B.L."/>
            <person name="Pils B."/>
            <person name="Prigge M."/>
            <person name="Rensing S.A."/>
            <person name="Riano-Pachon D.M."/>
            <person name="Roberts A.W."/>
            <person name="Sato Y."/>
            <person name="Scheller H.V."/>
            <person name="Schulz B."/>
            <person name="Schulz C."/>
            <person name="Shakirov E.V."/>
            <person name="Shibagaki N."/>
            <person name="Shinohara N."/>
            <person name="Shippen D.E."/>
            <person name="Soerensen I."/>
            <person name="Sotooka R."/>
            <person name="Sugimoto N."/>
            <person name="Sugita M."/>
            <person name="Sumikawa N."/>
            <person name="Tanurdzic M."/>
            <person name="Theissen G."/>
            <person name="Ulvskov P."/>
            <person name="Wakazuki S."/>
            <person name="Weng J.K."/>
            <person name="Willats W.W."/>
            <person name="Wipf D."/>
            <person name="Wolf P.G."/>
            <person name="Yang L."/>
            <person name="Zimmer A.D."/>
            <person name="Zhu Q."/>
            <person name="Mitros T."/>
            <person name="Hellsten U."/>
            <person name="Loque D."/>
            <person name="Otillar R."/>
            <person name="Salamov A."/>
            <person name="Schmutz J."/>
            <person name="Shapiro H."/>
            <person name="Lindquist E."/>
            <person name="Lucas S."/>
            <person name="Rokhsar D."/>
            <person name="Grigoriev I.V."/>
        </authorList>
    </citation>
    <scope>NUCLEOTIDE SEQUENCE [LARGE SCALE GENOMIC DNA]</scope>
</reference>
<keyword evidence="9" id="KW-0547">Nucleotide-binding</keyword>
<accession>D8SEH1</accession>
<evidence type="ECO:0000313" key="15">
    <source>
        <dbReference type="Proteomes" id="UP000001514"/>
    </source>
</evidence>
<dbReference type="HOGENOM" id="CLU_000288_108_0_1"/>
<dbReference type="InterPro" id="IPR032675">
    <property type="entry name" value="LRR_dom_sf"/>
</dbReference>
<dbReference type="Pfam" id="PF13855">
    <property type="entry name" value="LRR_8"/>
    <property type="match status" value="2"/>
</dbReference>
<keyword evidence="3 11" id="KW-0812">Transmembrane</keyword>
<dbReference type="InterPro" id="IPR000719">
    <property type="entry name" value="Prot_kinase_dom"/>
</dbReference>
<name>D8SEH1_SELML</name>
<organism evidence="15">
    <name type="scientific">Selaginella moellendorffii</name>
    <name type="common">Spikemoss</name>
    <dbReference type="NCBI Taxonomy" id="88036"/>
    <lineage>
        <taxon>Eukaryota</taxon>
        <taxon>Viridiplantae</taxon>
        <taxon>Streptophyta</taxon>
        <taxon>Embryophyta</taxon>
        <taxon>Tracheophyta</taxon>
        <taxon>Lycopodiopsida</taxon>
        <taxon>Selaginellales</taxon>
        <taxon>Selaginellaceae</taxon>
        <taxon>Selaginella</taxon>
    </lineage>
</organism>
<evidence type="ECO:0000256" key="6">
    <source>
        <dbReference type="ARBA" id="ARBA00022989"/>
    </source>
</evidence>
<sequence>MGPSIPGSIGAVVALLLVLAVEGSSLPPSQVHSVLRLQRLLGYPSALAHIDSNATQGLDLCGIPPSPVFNLSCNSSAGSFSSTIVSIQILGNATSLSRDFSMETLGNLLSALPELEILGLVHLGLWGSIPPKLDHLQSLRVLDLSENSISGALPDRLRALSRLEILQLKDNRLNGTLPGWIGELRSLRELDLSNNAITGKLPKSLFSSRRNRLERLVVSHNDFSGNLPDWSSDSLLVYFNAGANHIGPAFPKFGYGGLLQSLLLGQNDITGGIPRDAAARLGGVRTMDLSYNELHGMPPAALFRLGHIETLALNGNQFLGVLPYNLSLSPSLALLDLSSNFFTGRVPASFLGSGGSVVVRFGKNCFATRVQQQYTRSHCDAAARKRAAASAAGASTPDSHDLAIIAGIVGGGIALVGAVAVFLCVLLRCLRQQKDDKPVQYAASSCADTASIGVPSDLLSNARYLSQSIRLGVHSTSHNRVFSVPELEEATANFSLENLIGEGQHGKVFKGKLHDGTVAAVKCLTLDSRQDMRQLKIHVELLVKIRHRHLVGYIGYSLDNVIDGATQCRKLYLVSEYIDNGTLRNHLSKAEGREVLSWSQRLAAAIGAGRGIQYLHTGVVPGIFNNDVNITNVLMDQNCVAKFTDFGLFCFQCKTSSSVLLFRKLASDKTDVYNFGFILLEILLGKPPTIEDSKSSVHPKEMLQTEHVPRYEVVDPAIIGNCVAESLTTVLEIAAKCLSEEPSSRPSMEDVLWNLQYAAQVQDRVSGECSEELPYVSPPRSRFNRQAIRTSGITNRKNESGPEFLR</sequence>
<evidence type="ECO:0000259" key="13">
    <source>
        <dbReference type="PROSITE" id="PS50011"/>
    </source>
</evidence>
<dbReference type="GO" id="GO:0033612">
    <property type="term" value="F:receptor serine/threonine kinase binding"/>
    <property type="evidence" value="ECO:0000318"/>
    <property type="project" value="GO_Central"/>
</dbReference>
<dbReference type="GO" id="GO:0016020">
    <property type="term" value="C:membrane"/>
    <property type="evidence" value="ECO:0000318"/>
    <property type="project" value="GO_Central"/>
</dbReference>
<dbReference type="GO" id="GO:0005524">
    <property type="term" value="F:ATP binding"/>
    <property type="evidence" value="ECO:0007669"/>
    <property type="project" value="UniProtKB-UniRule"/>
</dbReference>
<dbReference type="EMBL" id="GL377615">
    <property type="protein sequence ID" value="EFJ17287.1"/>
    <property type="molecule type" value="Genomic_DNA"/>
</dbReference>
<comment type="subcellular location">
    <subcellularLocation>
        <location evidence="1">Membrane</location>
    </subcellularLocation>
</comment>
<feature type="binding site" evidence="9">
    <location>
        <position position="522"/>
    </location>
    <ligand>
        <name>ATP</name>
        <dbReference type="ChEBI" id="CHEBI:30616"/>
    </ligand>
</feature>
<protein>
    <recommendedName>
        <fullName evidence="13">Protein kinase domain-containing protein</fullName>
    </recommendedName>
</protein>
<dbReference type="InterPro" id="IPR003591">
    <property type="entry name" value="Leu-rich_rpt_typical-subtyp"/>
</dbReference>
<dbReference type="eggNOG" id="ENOG502QQH1">
    <property type="taxonomic scope" value="Eukaryota"/>
</dbReference>
<dbReference type="GO" id="GO:0004672">
    <property type="term" value="F:protein kinase activity"/>
    <property type="evidence" value="ECO:0007669"/>
    <property type="project" value="InterPro"/>
</dbReference>
<dbReference type="Pfam" id="PF00069">
    <property type="entry name" value="Pkinase"/>
    <property type="match status" value="1"/>
</dbReference>
<evidence type="ECO:0000256" key="10">
    <source>
        <dbReference type="SAM" id="MobiDB-lite"/>
    </source>
</evidence>
<gene>
    <name evidence="14" type="ORF">SELMODRAFT_115037</name>
</gene>
<dbReference type="PROSITE" id="PS00107">
    <property type="entry name" value="PROTEIN_KINASE_ATP"/>
    <property type="match status" value="1"/>
</dbReference>
<dbReference type="Gene3D" id="3.80.10.10">
    <property type="entry name" value="Ribonuclease Inhibitor"/>
    <property type="match status" value="2"/>
</dbReference>
<evidence type="ECO:0000256" key="11">
    <source>
        <dbReference type="SAM" id="Phobius"/>
    </source>
</evidence>
<evidence type="ECO:0000256" key="8">
    <source>
        <dbReference type="ARBA" id="ARBA00023180"/>
    </source>
</evidence>
<dbReference type="AlphaFoldDB" id="D8SEH1"/>
<dbReference type="InterPro" id="IPR001611">
    <property type="entry name" value="Leu-rich_rpt"/>
</dbReference>
<dbReference type="InterPro" id="IPR017441">
    <property type="entry name" value="Protein_kinase_ATP_BS"/>
</dbReference>
<dbReference type="PRINTS" id="PR00019">
    <property type="entry name" value="LEURICHRPT"/>
</dbReference>
<dbReference type="Proteomes" id="UP000001514">
    <property type="component" value="Unassembled WGS sequence"/>
</dbReference>
<evidence type="ECO:0000256" key="3">
    <source>
        <dbReference type="ARBA" id="ARBA00022692"/>
    </source>
</evidence>
<keyword evidence="6 11" id="KW-1133">Transmembrane helix</keyword>
<feature type="transmembrane region" description="Helical" evidence="11">
    <location>
        <begin position="402"/>
        <end position="427"/>
    </location>
</feature>
<dbReference type="KEGG" id="smo:SELMODRAFT_115037"/>
<keyword evidence="2" id="KW-0433">Leucine-rich repeat</keyword>
<evidence type="ECO:0000256" key="9">
    <source>
        <dbReference type="PROSITE-ProRule" id="PRU10141"/>
    </source>
</evidence>
<keyword evidence="5" id="KW-0677">Repeat</keyword>
<proteinExistence type="predicted"/>
<dbReference type="PROSITE" id="PS50011">
    <property type="entry name" value="PROTEIN_KINASE_DOM"/>
    <property type="match status" value="1"/>
</dbReference>